<dbReference type="Gene3D" id="3.40.50.1440">
    <property type="entry name" value="Tubulin/FtsZ, GTPase domain"/>
    <property type="match status" value="1"/>
</dbReference>
<dbReference type="GO" id="GO:0005525">
    <property type="term" value="F:GTP binding"/>
    <property type="evidence" value="ECO:0007669"/>
    <property type="project" value="UniProtKB-KW"/>
</dbReference>
<dbReference type="OrthoDB" id="2588702at2759"/>
<dbReference type="EMBL" id="MDYQ01000060">
    <property type="protein sequence ID" value="PRP84582.1"/>
    <property type="molecule type" value="Genomic_DNA"/>
</dbReference>
<dbReference type="InterPro" id="IPR008280">
    <property type="entry name" value="Tub_FtsZ_C"/>
</dbReference>
<evidence type="ECO:0000259" key="5">
    <source>
        <dbReference type="SMART" id="SM00864"/>
    </source>
</evidence>
<comment type="similarity">
    <text evidence="1">Belongs to the tubulin family.</text>
</comment>
<evidence type="ECO:0000256" key="4">
    <source>
        <dbReference type="ARBA" id="ARBA00023134"/>
    </source>
</evidence>
<dbReference type="InParanoid" id="A0A2P6NL00"/>
<name>A0A2P6NL00_9EUKA</name>
<dbReference type="SMART" id="SM00864">
    <property type="entry name" value="Tubulin"/>
    <property type="match status" value="1"/>
</dbReference>
<comment type="caution">
    <text evidence="6">The sequence shown here is derived from an EMBL/GenBank/DDBJ whole genome shotgun (WGS) entry which is preliminary data.</text>
</comment>
<reference evidence="6 7" key="1">
    <citation type="journal article" date="2018" name="Genome Biol. Evol.">
        <title>Multiple Roots of Fruiting Body Formation in Amoebozoa.</title>
        <authorList>
            <person name="Hillmann F."/>
            <person name="Forbes G."/>
            <person name="Novohradska S."/>
            <person name="Ferling I."/>
            <person name="Riege K."/>
            <person name="Groth M."/>
            <person name="Westermann M."/>
            <person name="Marz M."/>
            <person name="Spaller T."/>
            <person name="Winckler T."/>
            <person name="Schaap P."/>
            <person name="Glockner G."/>
        </authorList>
    </citation>
    <scope>NUCLEOTIDE SEQUENCE [LARGE SCALE GENOMIC DNA]</scope>
    <source>
        <strain evidence="6 7">Jena</strain>
    </source>
</reference>
<dbReference type="InterPro" id="IPR036525">
    <property type="entry name" value="Tubulin/FtsZ_GTPase_sf"/>
</dbReference>
<dbReference type="SUPFAM" id="SSF55307">
    <property type="entry name" value="Tubulin C-terminal domain-like"/>
    <property type="match status" value="1"/>
</dbReference>
<dbReference type="InterPro" id="IPR017975">
    <property type="entry name" value="Tubulin_CS"/>
</dbReference>
<dbReference type="InterPro" id="IPR003008">
    <property type="entry name" value="Tubulin_FtsZ_GTPase"/>
</dbReference>
<keyword evidence="4" id="KW-0342">GTP-binding</keyword>
<dbReference type="GO" id="GO:0005874">
    <property type="term" value="C:microtubule"/>
    <property type="evidence" value="ECO:0007669"/>
    <property type="project" value="UniProtKB-KW"/>
</dbReference>
<dbReference type="SUPFAM" id="SSF52490">
    <property type="entry name" value="Tubulin nucleotide-binding domain-like"/>
    <property type="match status" value="1"/>
</dbReference>
<dbReference type="PROSITE" id="PS00227">
    <property type="entry name" value="TUBULIN"/>
    <property type="match status" value="1"/>
</dbReference>
<dbReference type="Proteomes" id="UP000241769">
    <property type="component" value="Unassembled WGS sequence"/>
</dbReference>
<accession>A0A2P6NL00</accession>
<evidence type="ECO:0000256" key="2">
    <source>
        <dbReference type="ARBA" id="ARBA00022701"/>
    </source>
</evidence>
<dbReference type="AlphaFoldDB" id="A0A2P6NL00"/>
<keyword evidence="3" id="KW-0547">Nucleotide-binding</keyword>
<dbReference type="STRING" id="1890364.A0A2P6NL00"/>
<evidence type="ECO:0000256" key="3">
    <source>
        <dbReference type="ARBA" id="ARBA00022741"/>
    </source>
</evidence>
<sequence>MSDTTFFEQKKARSILVDSESKVISSICGSKAGHYWKPESVFYEYAGRGNNWAYGYYDLKGSKRHQKSIQKTPSTAKSTRRSVTAPLITELKPSILSTTMDAIRREAEAADFFSGVVMTHSIAGGTGSGLGSHLVEDIKDQYPHHPLLSVSIAPFQGGGETPLQSYNSLLTLTWLQQYTDGIILFQNGQLMKSLSSIFAKTNPSNVDAKGQYRLSLSEVNLYIANAMAGLFLPTAPADSTKNGSFNLMDLITCVCPVHNLKFMELNTFPFVTNVKKKPPKSLMTWRDVTNGLLSTTCRYTRESIARTVTARVIVRGASDDFSPSSMMTQIQKGHSIVRWNDRPLQVQAKYEAGAYLHWYHQHGLEEDTLVSSFETMRRIMDDYETFTLET</sequence>
<feature type="domain" description="Tubulin/FtsZ GTPase" evidence="5">
    <location>
        <begin position="3"/>
        <end position="239"/>
    </location>
</feature>
<gene>
    <name evidence="6" type="ORF">PROFUN_09255</name>
</gene>
<dbReference type="Pfam" id="PF00091">
    <property type="entry name" value="Tubulin"/>
    <property type="match status" value="1"/>
</dbReference>
<evidence type="ECO:0000256" key="1">
    <source>
        <dbReference type="ARBA" id="ARBA00009636"/>
    </source>
</evidence>
<dbReference type="PANTHER" id="PTHR11588">
    <property type="entry name" value="TUBULIN"/>
    <property type="match status" value="1"/>
</dbReference>
<dbReference type="InterPro" id="IPR000217">
    <property type="entry name" value="Tubulin"/>
</dbReference>
<evidence type="ECO:0000313" key="7">
    <source>
        <dbReference type="Proteomes" id="UP000241769"/>
    </source>
</evidence>
<keyword evidence="2" id="KW-0493">Microtubule</keyword>
<protein>
    <recommendedName>
        <fullName evidence="5">Tubulin/FtsZ GTPase domain-containing protein</fullName>
    </recommendedName>
</protein>
<keyword evidence="7" id="KW-1185">Reference proteome</keyword>
<organism evidence="6 7">
    <name type="scientific">Planoprotostelium fungivorum</name>
    <dbReference type="NCBI Taxonomy" id="1890364"/>
    <lineage>
        <taxon>Eukaryota</taxon>
        <taxon>Amoebozoa</taxon>
        <taxon>Evosea</taxon>
        <taxon>Variosea</taxon>
        <taxon>Cavosteliida</taxon>
        <taxon>Cavosteliaceae</taxon>
        <taxon>Planoprotostelium</taxon>
    </lineage>
</organism>
<evidence type="ECO:0000313" key="6">
    <source>
        <dbReference type="EMBL" id="PRP84582.1"/>
    </source>
</evidence>
<proteinExistence type="inferred from homology"/>
<dbReference type="GO" id="GO:0007017">
    <property type="term" value="P:microtubule-based process"/>
    <property type="evidence" value="ECO:0007669"/>
    <property type="project" value="InterPro"/>
</dbReference>